<dbReference type="EMBL" id="CCRF01000045">
    <property type="protein sequence ID" value="CEE01411.1"/>
    <property type="molecule type" value="Genomic_DNA"/>
</dbReference>
<dbReference type="InterPro" id="IPR027417">
    <property type="entry name" value="P-loop_NTPase"/>
</dbReference>
<protein>
    <submittedName>
        <fullName evidence="4">Antiactivator of flagellar biosynthesis FleN, an ATPase</fullName>
    </submittedName>
</protein>
<evidence type="ECO:0000313" key="5">
    <source>
        <dbReference type="Proteomes" id="UP000040576"/>
    </source>
</evidence>
<dbReference type="InterPro" id="IPR025669">
    <property type="entry name" value="AAA_dom"/>
</dbReference>
<dbReference type="InterPro" id="IPR050625">
    <property type="entry name" value="ParA/MinD_ATPase"/>
</dbReference>
<dbReference type="PATRIC" id="fig|35841.9.peg.1753"/>
<evidence type="ECO:0000259" key="3">
    <source>
        <dbReference type="Pfam" id="PF13614"/>
    </source>
</evidence>
<dbReference type="GO" id="GO:0005524">
    <property type="term" value="F:ATP binding"/>
    <property type="evidence" value="ECO:0007669"/>
    <property type="project" value="UniProtKB-KW"/>
</dbReference>
<dbReference type="PANTHER" id="PTHR43384:SF4">
    <property type="entry name" value="CELLULOSE BIOSYNTHESIS PROTEIN BCSQ-RELATED"/>
    <property type="match status" value="1"/>
</dbReference>
<keyword evidence="5" id="KW-1185">Reference proteome</keyword>
<dbReference type="CDD" id="cd02038">
    <property type="entry name" value="FlhG-like"/>
    <property type="match status" value="1"/>
</dbReference>
<sequence>MTDQAEKLRARIKRQLEGKSAKTIAVISGKGGVGKSNFALNFSISLSKYRKKVLLFDLDVGMGNIDLLLGKTAEKTIAHFLTEEYSLDDIIQKNYDIHYIAGGTGLNSAFKLERDRVEHLLQELKHVLYDYNYVIFDIGAGMNDELVRLLSGIETIIVVVTPEPTSILDAYSAMKIIHLQVPKAKFYLLGNRMKNEKENSIVMQRLQTVMNSFLQKDCEILGFLPEDSTIISAVKNQIPFLLFKPKSNAAKQMRIVTKNYLMKNDSLEQTQKEDHFIERLQHFLLRK</sequence>
<dbReference type="AlphaFoldDB" id="A0A090ITN1"/>
<proteinExistence type="predicted"/>
<dbReference type="InterPro" id="IPR033875">
    <property type="entry name" value="FlhG"/>
</dbReference>
<dbReference type="GO" id="GO:0051782">
    <property type="term" value="P:negative regulation of cell division"/>
    <property type="evidence" value="ECO:0007669"/>
    <property type="project" value="TreeGrafter"/>
</dbReference>
<evidence type="ECO:0000256" key="1">
    <source>
        <dbReference type="ARBA" id="ARBA00022741"/>
    </source>
</evidence>
<keyword evidence="4" id="KW-0966">Cell projection</keyword>
<dbReference type="GO" id="GO:0016887">
    <property type="term" value="F:ATP hydrolysis activity"/>
    <property type="evidence" value="ECO:0007669"/>
    <property type="project" value="TreeGrafter"/>
</dbReference>
<dbReference type="GeneID" id="92960749"/>
<dbReference type="InterPro" id="IPR025501">
    <property type="entry name" value="MinD_FleN"/>
</dbReference>
<keyword evidence="4" id="KW-0969">Cilium</keyword>
<dbReference type="RefSeq" id="WP_034769800.1">
    <property type="nucleotide sequence ID" value="NZ_CCRF01000045.1"/>
</dbReference>
<dbReference type="PANTHER" id="PTHR43384">
    <property type="entry name" value="SEPTUM SITE-DETERMINING PROTEIN MIND HOMOLOG, CHLOROPLASTIC-RELATED"/>
    <property type="match status" value="1"/>
</dbReference>
<dbReference type="GO" id="GO:0005829">
    <property type="term" value="C:cytosol"/>
    <property type="evidence" value="ECO:0007669"/>
    <property type="project" value="TreeGrafter"/>
</dbReference>
<name>A0A090ITN1_9BACI</name>
<evidence type="ECO:0000313" key="4">
    <source>
        <dbReference type="EMBL" id="CEE01411.1"/>
    </source>
</evidence>
<dbReference type="PIRSF" id="PIRSF003092">
    <property type="entry name" value="MinD"/>
    <property type="match status" value="1"/>
</dbReference>
<keyword evidence="2" id="KW-0067">ATP-binding</keyword>
<dbReference type="SUPFAM" id="SSF52540">
    <property type="entry name" value="P-loop containing nucleoside triphosphate hydrolases"/>
    <property type="match status" value="1"/>
</dbReference>
<dbReference type="Pfam" id="PF13614">
    <property type="entry name" value="AAA_31"/>
    <property type="match status" value="1"/>
</dbReference>
<keyword evidence="1" id="KW-0547">Nucleotide-binding</keyword>
<organism evidence="4 5">
    <name type="scientific">Caldibacillus thermoamylovorans</name>
    <dbReference type="NCBI Taxonomy" id="35841"/>
    <lineage>
        <taxon>Bacteria</taxon>
        <taxon>Bacillati</taxon>
        <taxon>Bacillota</taxon>
        <taxon>Bacilli</taxon>
        <taxon>Bacillales</taxon>
        <taxon>Bacillaceae</taxon>
        <taxon>Caldibacillus</taxon>
    </lineage>
</organism>
<evidence type="ECO:0000256" key="2">
    <source>
        <dbReference type="ARBA" id="ARBA00022840"/>
    </source>
</evidence>
<gene>
    <name evidence="4" type="ORF">BT1A1_1582</name>
</gene>
<dbReference type="Proteomes" id="UP000040576">
    <property type="component" value="Unassembled WGS sequence"/>
</dbReference>
<dbReference type="GO" id="GO:0009898">
    <property type="term" value="C:cytoplasmic side of plasma membrane"/>
    <property type="evidence" value="ECO:0007669"/>
    <property type="project" value="TreeGrafter"/>
</dbReference>
<dbReference type="Gene3D" id="3.40.50.300">
    <property type="entry name" value="P-loop containing nucleotide triphosphate hydrolases"/>
    <property type="match status" value="1"/>
</dbReference>
<reference evidence="4 5" key="1">
    <citation type="submission" date="2014-07" db="EMBL/GenBank/DDBJ databases">
        <authorList>
            <person name="Wibberg Daniel"/>
        </authorList>
    </citation>
    <scope>NUCLEOTIDE SEQUENCE [LARGE SCALE GENOMIC DNA]</scope>
</reference>
<accession>A0A090ITN1</accession>
<feature type="domain" description="AAA" evidence="3">
    <location>
        <begin position="21"/>
        <end position="167"/>
    </location>
</feature>
<keyword evidence="4" id="KW-0282">Flagellum</keyword>